<keyword evidence="5" id="KW-1185">Reference proteome</keyword>
<dbReference type="InterPro" id="IPR000182">
    <property type="entry name" value="GNAT_dom"/>
</dbReference>
<dbReference type="PANTHER" id="PTHR43877:SF1">
    <property type="entry name" value="ACETYLTRANSFERASE"/>
    <property type="match status" value="1"/>
</dbReference>
<dbReference type="PROSITE" id="PS51186">
    <property type="entry name" value="GNAT"/>
    <property type="match status" value="1"/>
</dbReference>
<keyword evidence="2" id="KW-0012">Acyltransferase</keyword>
<name>A0ABQ0A6Z5_9GAMM</name>
<gene>
    <name evidence="4" type="ORF">NBRC116591_12340</name>
</gene>
<dbReference type="SUPFAM" id="SSF55729">
    <property type="entry name" value="Acyl-CoA N-acyltransferases (Nat)"/>
    <property type="match status" value="1"/>
</dbReference>
<dbReference type="InterPro" id="IPR050832">
    <property type="entry name" value="Bact_Acetyltransf"/>
</dbReference>
<dbReference type="Gene3D" id="3.40.630.30">
    <property type="match status" value="1"/>
</dbReference>
<keyword evidence="1" id="KW-0808">Transferase</keyword>
<evidence type="ECO:0000259" key="3">
    <source>
        <dbReference type="PROSITE" id="PS51186"/>
    </source>
</evidence>
<dbReference type="EMBL" id="BAABWN010000003">
    <property type="protein sequence ID" value="GAA6167424.1"/>
    <property type="molecule type" value="Genomic_DNA"/>
</dbReference>
<reference evidence="4 5" key="1">
    <citation type="submission" date="2024-04" db="EMBL/GenBank/DDBJ databases">
        <title>Draft genome sequence of Sessilibacter corallicola NBRC 116591.</title>
        <authorList>
            <person name="Miyakawa T."/>
            <person name="Kusuya Y."/>
            <person name="Miura T."/>
        </authorList>
    </citation>
    <scope>NUCLEOTIDE SEQUENCE [LARGE SCALE GENOMIC DNA]</scope>
    <source>
        <strain evidence="4 5">KU-00831-HH</strain>
    </source>
</reference>
<evidence type="ECO:0000313" key="4">
    <source>
        <dbReference type="EMBL" id="GAA6167424.1"/>
    </source>
</evidence>
<dbReference type="Proteomes" id="UP001465153">
    <property type="component" value="Unassembled WGS sequence"/>
</dbReference>
<comment type="caution">
    <text evidence="4">The sequence shown here is derived from an EMBL/GenBank/DDBJ whole genome shotgun (WGS) entry which is preliminary data.</text>
</comment>
<dbReference type="Pfam" id="PF00583">
    <property type="entry name" value="Acetyltransf_1"/>
    <property type="match status" value="1"/>
</dbReference>
<dbReference type="InterPro" id="IPR016181">
    <property type="entry name" value="Acyl_CoA_acyltransferase"/>
</dbReference>
<organism evidence="4 5">
    <name type="scientific">Sessilibacter corallicola</name>
    <dbReference type="NCBI Taxonomy" id="2904075"/>
    <lineage>
        <taxon>Bacteria</taxon>
        <taxon>Pseudomonadati</taxon>
        <taxon>Pseudomonadota</taxon>
        <taxon>Gammaproteobacteria</taxon>
        <taxon>Cellvibrionales</taxon>
        <taxon>Cellvibrionaceae</taxon>
        <taxon>Sessilibacter</taxon>
    </lineage>
</organism>
<feature type="domain" description="N-acetyltransferase" evidence="3">
    <location>
        <begin position="13"/>
        <end position="164"/>
    </location>
</feature>
<sequence length="164" mass="18591">MSGVMQPKVKFDYKIRLADPKDSRVLIDLWQKLDYSLPPTPFIANHKYRKEFHQALAQQIGSNINSVTLISCLGDMIIGCACGYLYEKPEALNSPVGLIHNVWIEPEFRRKGIAKQLISALEQELAERGAKSHQVSWRDVPTAQAFWRSMGYAPYETVAAKNRA</sequence>
<evidence type="ECO:0000313" key="5">
    <source>
        <dbReference type="Proteomes" id="UP001465153"/>
    </source>
</evidence>
<proteinExistence type="predicted"/>
<evidence type="ECO:0000256" key="1">
    <source>
        <dbReference type="ARBA" id="ARBA00022679"/>
    </source>
</evidence>
<evidence type="ECO:0000256" key="2">
    <source>
        <dbReference type="ARBA" id="ARBA00023315"/>
    </source>
</evidence>
<protein>
    <recommendedName>
        <fullName evidence="3">N-acetyltransferase domain-containing protein</fullName>
    </recommendedName>
</protein>
<dbReference type="CDD" id="cd04301">
    <property type="entry name" value="NAT_SF"/>
    <property type="match status" value="1"/>
</dbReference>
<dbReference type="PANTHER" id="PTHR43877">
    <property type="entry name" value="AMINOALKYLPHOSPHONATE N-ACETYLTRANSFERASE-RELATED-RELATED"/>
    <property type="match status" value="1"/>
</dbReference>
<accession>A0ABQ0A6Z5</accession>